<evidence type="ECO:0000313" key="10">
    <source>
        <dbReference type="EMBL" id="KAK7898191.1"/>
    </source>
</evidence>
<evidence type="ECO:0000256" key="6">
    <source>
        <dbReference type="ARBA" id="ARBA00022801"/>
    </source>
</evidence>
<dbReference type="CDD" id="cd01310">
    <property type="entry name" value="TatD_DNAse"/>
    <property type="match status" value="1"/>
</dbReference>
<evidence type="ECO:0000256" key="7">
    <source>
        <dbReference type="ARBA" id="ARBA00023242"/>
    </source>
</evidence>
<protein>
    <recommendedName>
        <fullName evidence="8">Deoxyribonuclease TATDN1</fullName>
    </recommendedName>
</protein>
<organism evidence="10 11">
    <name type="scientific">Mugilogobius chulae</name>
    <name type="common">yellowstripe goby</name>
    <dbReference type="NCBI Taxonomy" id="88201"/>
    <lineage>
        <taxon>Eukaryota</taxon>
        <taxon>Metazoa</taxon>
        <taxon>Chordata</taxon>
        <taxon>Craniata</taxon>
        <taxon>Vertebrata</taxon>
        <taxon>Euteleostomi</taxon>
        <taxon>Actinopterygii</taxon>
        <taxon>Neopterygii</taxon>
        <taxon>Teleostei</taxon>
        <taxon>Neoteleostei</taxon>
        <taxon>Acanthomorphata</taxon>
        <taxon>Gobiaria</taxon>
        <taxon>Gobiiformes</taxon>
        <taxon>Gobioidei</taxon>
        <taxon>Gobiidae</taxon>
        <taxon>Gobionellinae</taxon>
        <taxon>Mugilogobius</taxon>
    </lineage>
</organism>
<dbReference type="GO" id="GO:0005829">
    <property type="term" value="C:cytosol"/>
    <property type="evidence" value="ECO:0007669"/>
    <property type="project" value="TreeGrafter"/>
</dbReference>
<keyword evidence="11" id="KW-1185">Reference proteome</keyword>
<evidence type="ECO:0000256" key="9">
    <source>
        <dbReference type="ARBA" id="ARBA00045223"/>
    </source>
</evidence>
<evidence type="ECO:0000256" key="8">
    <source>
        <dbReference type="ARBA" id="ARBA00039767"/>
    </source>
</evidence>
<dbReference type="GO" id="GO:0046872">
    <property type="term" value="F:metal ion binding"/>
    <property type="evidence" value="ECO:0007669"/>
    <property type="project" value="UniProtKB-KW"/>
</dbReference>
<comment type="function">
    <text evidence="9">Deoxyribonuclease which catalyzes (in vitro) the decatenation of kinetoplast DNA, which are circular DNA catenated to each other, producing linear DNA molecules. Plays an important role in chromosomal segregation and cell cycle progression during eye development probably via its DNA decatenation activity.</text>
</comment>
<dbReference type="Gene3D" id="3.20.20.140">
    <property type="entry name" value="Metal-dependent hydrolases"/>
    <property type="match status" value="1"/>
</dbReference>
<dbReference type="GO" id="GO:0008296">
    <property type="term" value="F:3'-5'-DNA exonuclease activity"/>
    <property type="evidence" value="ECO:0007669"/>
    <property type="project" value="TreeGrafter"/>
</dbReference>
<dbReference type="FunFam" id="3.20.20.140:FF:000034">
    <property type="entry name" value="putative deoxyribonuclease TATDN1 isoform X1"/>
    <property type="match status" value="1"/>
</dbReference>
<dbReference type="Proteomes" id="UP001460270">
    <property type="component" value="Unassembled WGS sequence"/>
</dbReference>
<keyword evidence="6" id="KW-0378">Hydrolase</keyword>
<reference evidence="11" key="1">
    <citation type="submission" date="2024-04" db="EMBL/GenBank/DDBJ databases">
        <title>Salinicola lusitanus LLJ914,a marine bacterium isolated from the Okinawa Trough.</title>
        <authorList>
            <person name="Li J."/>
        </authorList>
    </citation>
    <scope>NUCLEOTIDE SEQUENCE [LARGE SCALE GENOMIC DNA]</scope>
</reference>
<accession>A0AAW0NK29</accession>
<dbReference type="GO" id="GO:0005634">
    <property type="term" value="C:nucleus"/>
    <property type="evidence" value="ECO:0007669"/>
    <property type="project" value="UniProtKB-SubCell"/>
</dbReference>
<dbReference type="InterPro" id="IPR032466">
    <property type="entry name" value="Metal_Hydrolase"/>
</dbReference>
<dbReference type="SUPFAM" id="SSF51556">
    <property type="entry name" value="Metallo-dependent hydrolases"/>
    <property type="match status" value="1"/>
</dbReference>
<proteinExistence type="inferred from homology"/>
<comment type="similarity">
    <text evidence="3">Belongs to the metallo-dependent hydrolases superfamily. TatD-type hydrolase family.</text>
</comment>
<gene>
    <name evidence="10" type="ORF">WMY93_019044</name>
</gene>
<dbReference type="Pfam" id="PF01026">
    <property type="entry name" value="TatD_DNase"/>
    <property type="match status" value="1"/>
</dbReference>
<keyword evidence="5" id="KW-0479">Metal-binding</keyword>
<dbReference type="AlphaFoldDB" id="A0AAW0NK29"/>
<keyword evidence="7" id="KW-0539">Nucleus</keyword>
<comment type="cofactor">
    <cofactor evidence="1">
        <name>a divalent metal cation</name>
        <dbReference type="ChEBI" id="CHEBI:60240"/>
    </cofactor>
</comment>
<comment type="subcellular location">
    <subcellularLocation>
        <location evidence="2">Nucleus</location>
    </subcellularLocation>
</comment>
<dbReference type="InterPro" id="IPR001130">
    <property type="entry name" value="TatD-like"/>
</dbReference>
<dbReference type="PANTHER" id="PTHR10060:SF15">
    <property type="entry name" value="DEOXYRIBONUCLEASE TATDN1"/>
    <property type="match status" value="1"/>
</dbReference>
<dbReference type="PANTHER" id="PTHR10060">
    <property type="entry name" value="TATD FAMILY DEOXYRIBONUCLEASE"/>
    <property type="match status" value="1"/>
</dbReference>
<name>A0AAW0NK29_9GOBI</name>
<comment type="caution">
    <text evidence="10">The sequence shown here is derived from an EMBL/GenBank/DDBJ whole genome shotgun (WGS) entry which is preliminary data.</text>
</comment>
<evidence type="ECO:0000256" key="4">
    <source>
        <dbReference type="ARBA" id="ARBA00022722"/>
    </source>
</evidence>
<evidence type="ECO:0000313" key="11">
    <source>
        <dbReference type="Proteomes" id="UP001460270"/>
    </source>
</evidence>
<dbReference type="InterPro" id="IPR050891">
    <property type="entry name" value="TatD-type_Hydrolase"/>
</dbReference>
<evidence type="ECO:0000256" key="5">
    <source>
        <dbReference type="ARBA" id="ARBA00022723"/>
    </source>
</evidence>
<sequence>MWLLCYYLTNSGLYNCFNQFDSMFAFYIRCLLIKFLLFSHDYGKVPSMVFLRAAACAALFRNFSASVMAQFRFIDIGVNLTDSMFRGVYRGKQKHDDDFDAIIDRALKVGVEKFMITGGSLEDSKEALKLAQTREEFFCTVGCHPTRCSEFEKFGEESYLSELKTLATNGKGKVVAVGECGLDFDRLEFCPKETQLKYFEKQFDLAEETKLPMFLHCRNSHQEFIEIMKRNRDRCVGGVVHSFDGTPEDAAAITDLDLYIGVNGCSLKTESNIEAMKSVPSERLLIETDAPWCGVKATHAGAKLIKTTFPTKKKWEPGNCLKDRNEPCHILQVLEILAAARDEDPVELANTIYNNTSRLFFPTS</sequence>
<dbReference type="EMBL" id="JBBPFD010000014">
    <property type="protein sequence ID" value="KAK7898191.1"/>
    <property type="molecule type" value="Genomic_DNA"/>
</dbReference>
<evidence type="ECO:0000256" key="2">
    <source>
        <dbReference type="ARBA" id="ARBA00004123"/>
    </source>
</evidence>
<evidence type="ECO:0000256" key="3">
    <source>
        <dbReference type="ARBA" id="ARBA00009275"/>
    </source>
</evidence>
<keyword evidence="4" id="KW-0540">Nuclease</keyword>
<evidence type="ECO:0000256" key="1">
    <source>
        <dbReference type="ARBA" id="ARBA00001968"/>
    </source>
</evidence>